<reference evidence="1" key="2">
    <citation type="submission" date="2023-06" db="EMBL/GenBank/DDBJ databases">
        <authorList>
            <person name="Ma L."/>
            <person name="Liu K.-W."/>
            <person name="Li Z."/>
            <person name="Hsiao Y.-Y."/>
            <person name="Qi Y."/>
            <person name="Fu T."/>
            <person name="Tang G."/>
            <person name="Zhang D."/>
            <person name="Sun W.-H."/>
            <person name="Liu D.-K."/>
            <person name="Li Y."/>
            <person name="Chen G.-Z."/>
            <person name="Liu X.-D."/>
            <person name="Liao X.-Y."/>
            <person name="Jiang Y.-T."/>
            <person name="Yu X."/>
            <person name="Hao Y."/>
            <person name="Huang J."/>
            <person name="Zhao X.-W."/>
            <person name="Ke S."/>
            <person name="Chen Y.-Y."/>
            <person name="Wu W.-L."/>
            <person name="Hsu J.-L."/>
            <person name="Lin Y.-F."/>
            <person name="Huang M.-D."/>
            <person name="Li C.-Y."/>
            <person name="Huang L."/>
            <person name="Wang Z.-W."/>
            <person name="Zhao X."/>
            <person name="Zhong W.-Y."/>
            <person name="Peng D.-H."/>
            <person name="Ahmad S."/>
            <person name="Lan S."/>
            <person name="Zhang J.-S."/>
            <person name="Tsai W.-C."/>
            <person name="Van De Peer Y."/>
            <person name="Liu Z.-J."/>
        </authorList>
    </citation>
    <scope>NUCLEOTIDE SEQUENCE</scope>
    <source>
        <strain evidence="1">CP</strain>
        <tissue evidence="1">Leaves</tissue>
    </source>
</reference>
<comment type="caution">
    <text evidence="1">The sequence shown here is derived from an EMBL/GenBank/DDBJ whole genome shotgun (WGS) entry which is preliminary data.</text>
</comment>
<sequence>MENFFNSEVEDIFEELGLGRTMSNVTVNVPGISVVFHLLLRELPADIVSFYALNTIQLFEYYKDMSIDQVISRYETLNEYLVTVEAYLDFILQYQMAICWGAWQSRNENLFEGKILYCENTLSVLGCLLMDWSKYILRADSDGELSCGVKKACKCFGAAPCGL</sequence>
<organism evidence="1 2">
    <name type="scientific">Acorus calamus</name>
    <name type="common">Sweet flag</name>
    <dbReference type="NCBI Taxonomy" id="4465"/>
    <lineage>
        <taxon>Eukaryota</taxon>
        <taxon>Viridiplantae</taxon>
        <taxon>Streptophyta</taxon>
        <taxon>Embryophyta</taxon>
        <taxon>Tracheophyta</taxon>
        <taxon>Spermatophyta</taxon>
        <taxon>Magnoliopsida</taxon>
        <taxon>Liliopsida</taxon>
        <taxon>Acoraceae</taxon>
        <taxon>Acorus</taxon>
    </lineage>
</organism>
<evidence type="ECO:0000313" key="1">
    <source>
        <dbReference type="EMBL" id="KAK1297225.1"/>
    </source>
</evidence>
<proteinExistence type="predicted"/>
<dbReference type="Proteomes" id="UP001180020">
    <property type="component" value="Unassembled WGS sequence"/>
</dbReference>
<gene>
    <name evidence="1" type="ORF">QJS10_CPB15g00284</name>
</gene>
<evidence type="ECO:0000313" key="2">
    <source>
        <dbReference type="Proteomes" id="UP001180020"/>
    </source>
</evidence>
<protein>
    <submittedName>
        <fullName evidence="1">Uncharacterized protein</fullName>
    </submittedName>
</protein>
<dbReference type="EMBL" id="JAUJYO010000015">
    <property type="protein sequence ID" value="KAK1297225.1"/>
    <property type="molecule type" value="Genomic_DNA"/>
</dbReference>
<name>A0AAV9D7N7_ACOCL</name>
<accession>A0AAV9D7N7</accession>
<keyword evidence="2" id="KW-1185">Reference proteome</keyword>
<reference evidence="1" key="1">
    <citation type="journal article" date="2023" name="Nat. Commun.">
        <title>Diploid and tetraploid genomes of Acorus and the evolution of monocots.</title>
        <authorList>
            <person name="Ma L."/>
            <person name="Liu K.W."/>
            <person name="Li Z."/>
            <person name="Hsiao Y.Y."/>
            <person name="Qi Y."/>
            <person name="Fu T."/>
            <person name="Tang G.D."/>
            <person name="Zhang D."/>
            <person name="Sun W.H."/>
            <person name="Liu D.K."/>
            <person name="Li Y."/>
            <person name="Chen G.Z."/>
            <person name="Liu X.D."/>
            <person name="Liao X.Y."/>
            <person name="Jiang Y.T."/>
            <person name="Yu X."/>
            <person name="Hao Y."/>
            <person name="Huang J."/>
            <person name="Zhao X.W."/>
            <person name="Ke S."/>
            <person name="Chen Y.Y."/>
            <person name="Wu W.L."/>
            <person name="Hsu J.L."/>
            <person name="Lin Y.F."/>
            <person name="Huang M.D."/>
            <person name="Li C.Y."/>
            <person name="Huang L."/>
            <person name="Wang Z.W."/>
            <person name="Zhao X."/>
            <person name="Zhong W.Y."/>
            <person name="Peng D.H."/>
            <person name="Ahmad S."/>
            <person name="Lan S."/>
            <person name="Zhang J.S."/>
            <person name="Tsai W.C."/>
            <person name="Van de Peer Y."/>
            <person name="Liu Z.J."/>
        </authorList>
    </citation>
    <scope>NUCLEOTIDE SEQUENCE</scope>
    <source>
        <strain evidence="1">CP</strain>
    </source>
</reference>
<dbReference type="AlphaFoldDB" id="A0AAV9D7N7"/>